<reference evidence="1" key="1">
    <citation type="submission" date="2023-07" db="EMBL/GenBank/DDBJ databases">
        <title>Black Yeasts Isolated from many extreme environments.</title>
        <authorList>
            <person name="Coleine C."/>
            <person name="Stajich J.E."/>
            <person name="Selbmann L."/>
        </authorList>
    </citation>
    <scope>NUCLEOTIDE SEQUENCE</scope>
    <source>
        <strain evidence="1">CCFEE 5714</strain>
    </source>
</reference>
<keyword evidence="1" id="KW-0675">Receptor</keyword>
<evidence type="ECO:0000313" key="2">
    <source>
        <dbReference type="Proteomes" id="UP001281147"/>
    </source>
</evidence>
<keyword evidence="2" id="KW-1185">Reference proteome</keyword>
<organism evidence="1 2">
    <name type="scientific">Vermiconidia calcicola</name>
    <dbReference type="NCBI Taxonomy" id="1690605"/>
    <lineage>
        <taxon>Eukaryota</taxon>
        <taxon>Fungi</taxon>
        <taxon>Dikarya</taxon>
        <taxon>Ascomycota</taxon>
        <taxon>Pezizomycotina</taxon>
        <taxon>Dothideomycetes</taxon>
        <taxon>Dothideomycetidae</taxon>
        <taxon>Mycosphaerellales</taxon>
        <taxon>Extremaceae</taxon>
        <taxon>Vermiconidia</taxon>
    </lineage>
</organism>
<accession>A0ACC3MN17</accession>
<dbReference type="Proteomes" id="UP001281147">
    <property type="component" value="Unassembled WGS sequence"/>
</dbReference>
<gene>
    <name evidence="1" type="primary">STE3_2</name>
    <name evidence="1" type="ORF">LTR37_016351</name>
</gene>
<comment type="caution">
    <text evidence="1">The sequence shown here is derived from an EMBL/GenBank/DDBJ whole genome shotgun (WGS) entry which is preliminary data.</text>
</comment>
<sequence>MASTGSASTQVYLAAILLALFSFIFLLLIIPPMFWHFRNRNIGATILVAWVVMLLCFTFFNALLWPSDNISNWYNGSGLCDIEVKIQVASQVAFPASLACILRALAAVLDTDRATLIQTKAQRRRNYIIDLTWCIGFPLLQMFLHYIVQTHRYYVYGISGCVPAVSLSWVTILLMVVPPAIWTLIDAYYAVLILVRLYRYRISFNAILATSNTTKSRFMRLYVICILWILGAIPVEIYTIYFNIETLAKEPYSWSSTHDPETWKQIIMVPSGGQVVYDRWIWLTCGVVVFVFFGLGREALAMYRTGLLALGFGKVFPTLRPDHHGSTTATISSYSSKAKMLFKSKMSASTRTSSSSTSHTTWSSAPISPKKTAFLDSIDETSSVGEKQEDNRNQQTHCSFDTEKAASSKNRPSVLARIRSLLQAKKQLPVSSSHPLPLAVLTGQPTTVHATILSGPRSPTLAQHVRDISADEVVVRKEVRQGSEHAERMV</sequence>
<name>A0ACC3MN17_9PEZI</name>
<proteinExistence type="predicted"/>
<dbReference type="EMBL" id="JAUTXU010000195">
    <property type="protein sequence ID" value="KAK3699615.1"/>
    <property type="molecule type" value="Genomic_DNA"/>
</dbReference>
<evidence type="ECO:0000313" key="1">
    <source>
        <dbReference type="EMBL" id="KAK3699615.1"/>
    </source>
</evidence>
<protein>
    <submittedName>
        <fullName evidence="1">A-factor receptor</fullName>
    </submittedName>
</protein>